<reference evidence="3 4" key="1">
    <citation type="submission" date="2020-08" db="EMBL/GenBank/DDBJ databases">
        <title>Genomic Encyclopedia of Type Strains, Phase III (KMG-III): the genomes of soil and plant-associated and newly described type strains.</title>
        <authorList>
            <person name="Whitman W."/>
        </authorList>
    </citation>
    <scope>NUCLEOTIDE SEQUENCE [LARGE SCALE GENOMIC DNA]</scope>
    <source>
        <strain evidence="3 4">CECT 3287</strain>
    </source>
</reference>
<organism evidence="3 4">
    <name type="scientific">Actinoplanes campanulatus</name>
    <dbReference type="NCBI Taxonomy" id="113559"/>
    <lineage>
        <taxon>Bacteria</taxon>
        <taxon>Bacillati</taxon>
        <taxon>Actinomycetota</taxon>
        <taxon>Actinomycetes</taxon>
        <taxon>Micromonosporales</taxon>
        <taxon>Micromonosporaceae</taxon>
        <taxon>Actinoplanes</taxon>
    </lineage>
</organism>
<gene>
    <name evidence="3" type="ORF">FHR83_006160</name>
</gene>
<dbReference type="RefSeq" id="WP_183224766.1">
    <property type="nucleotide sequence ID" value="NZ_BMPW01000017.1"/>
</dbReference>
<proteinExistence type="predicted"/>
<feature type="region of interest" description="Disordered" evidence="1">
    <location>
        <begin position="72"/>
        <end position="98"/>
    </location>
</feature>
<protein>
    <submittedName>
        <fullName evidence="3">Uncharacterized protein</fullName>
    </submittedName>
</protein>
<evidence type="ECO:0000313" key="3">
    <source>
        <dbReference type="EMBL" id="MBB3098461.1"/>
    </source>
</evidence>
<feature type="transmembrane region" description="Helical" evidence="2">
    <location>
        <begin position="49"/>
        <end position="70"/>
    </location>
</feature>
<dbReference type="Proteomes" id="UP000590749">
    <property type="component" value="Unassembled WGS sequence"/>
</dbReference>
<keyword evidence="2" id="KW-1133">Transmembrane helix</keyword>
<accession>A0A7W5ALH7</accession>
<comment type="caution">
    <text evidence="3">The sequence shown here is derived from an EMBL/GenBank/DDBJ whole genome shotgun (WGS) entry which is preliminary data.</text>
</comment>
<keyword evidence="4" id="KW-1185">Reference proteome</keyword>
<evidence type="ECO:0000256" key="1">
    <source>
        <dbReference type="SAM" id="MobiDB-lite"/>
    </source>
</evidence>
<dbReference type="AlphaFoldDB" id="A0A7W5ALH7"/>
<sequence>MTAGTLPPGGDLRSGERARVRLAGWALVIAGMGTPATVTVLLFGQGGAATAGAGVIGMMTVAAFAAARAFHRSGPDPASRHRRAGRRSVVLPSGTAVR</sequence>
<dbReference type="EMBL" id="JACHXF010000015">
    <property type="protein sequence ID" value="MBB3098461.1"/>
    <property type="molecule type" value="Genomic_DNA"/>
</dbReference>
<evidence type="ECO:0000256" key="2">
    <source>
        <dbReference type="SAM" id="Phobius"/>
    </source>
</evidence>
<evidence type="ECO:0000313" key="4">
    <source>
        <dbReference type="Proteomes" id="UP000590749"/>
    </source>
</evidence>
<name>A0A7W5ALH7_9ACTN</name>
<feature type="transmembrane region" description="Helical" evidence="2">
    <location>
        <begin position="22"/>
        <end position="43"/>
    </location>
</feature>
<keyword evidence="2" id="KW-0812">Transmembrane</keyword>
<keyword evidence="2" id="KW-0472">Membrane</keyword>